<dbReference type="AlphaFoldDB" id="U5MNT0"/>
<dbReference type="Proteomes" id="UP000017118">
    <property type="component" value="Chromosome"/>
</dbReference>
<name>U5MNT0_CLOSA</name>
<keyword evidence="2" id="KW-1185">Reference proteome</keyword>
<proteinExistence type="predicted"/>
<dbReference type="KEGG" id="csb:CLSA_c11730"/>
<dbReference type="EMBL" id="CP006721">
    <property type="protein sequence ID" value="AGX42178.1"/>
    <property type="molecule type" value="Genomic_DNA"/>
</dbReference>
<evidence type="ECO:0000313" key="1">
    <source>
        <dbReference type="EMBL" id="AGX42178.1"/>
    </source>
</evidence>
<dbReference type="PATRIC" id="fig|1345695.3.peg.1118"/>
<organism evidence="1 2">
    <name type="scientific">Clostridium saccharobutylicum DSM 13864</name>
    <dbReference type="NCBI Taxonomy" id="1345695"/>
    <lineage>
        <taxon>Bacteria</taxon>
        <taxon>Bacillati</taxon>
        <taxon>Bacillota</taxon>
        <taxon>Clostridia</taxon>
        <taxon>Eubacteriales</taxon>
        <taxon>Clostridiaceae</taxon>
        <taxon>Clostridium</taxon>
    </lineage>
</organism>
<accession>U5MNT0</accession>
<sequence>MDFYHQKLHLFLHAPQTSWGQAEMGATSYGEIHTVKL</sequence>
<protein>
    <submittedName>
        <fullName evidence="1">Uncharacterized protein</fullName>
    </submittedName>
</protein>
<gene>
    <name evidence="1" type="ORF">CLSA_c11730</name>
</gene>
<reference evidence="1 2" key="1">
    <citation type="journal article" date="2013" name="Genome Announc.">
        <title>Complete Genome Sequence of the Solvent Producer Clostridium saccharobutylicum NCP262 (DSM 13864).</title>
        <authorList>
            <person name="Poehlein A."/>
            <person name="Hartwich K."/>
            <person name="Krabben P."/>
            <person name="Ehrenreich A."/>
            <person name="Liebl W."/>
            <person name="Durre P."/>
            <person name="Gottschalk G."/>
            <person name="Daniel R."/>
        </authorList>
    </citation>
    <scope>NUCLEOTIDE SEQUENCE [LARGE SCALE GENOMIC DNA]</scope>
    <source>
        <strain evidence="1">DSM 13864</strain>
    </source>
</reference>
<dbReference type="HOGENOM" id="CLU_3342331_0_0_9"/>
<evidence type="ECO:0000313" key="2">
    <source>
        <dbReference type="Proteomes" id="UP000017118"/>
    </source>
</evidence>